<dbReference type="InterPro" id="IPR001387">
    <property type="entry name" value="Cro/C1-type_HTH"/>
</dbReference>
<name>A0ABT9QA22_9ACTN</name>
<proteinExistence type="predicted"/>
<dbReference type="GO" id="GO:0003677">
    <property type="term" value="F:DNA binding"/>
    <property type="evidence" value="ECO:0007669"/>
    <property type="project" value="UniProtKB-KW"/>
</dbReference>
<sequence length="49" mass="5495">MTTWTEARTVAVISPDAIRFSTLIRLCDVRVCQPGDLFSYDPPEHSPTT</sequence>
<dbReference type="Pfam" id="PF13443">
    <property type="entry name" value="HTH_26"/>
    <property type="match status" value="1"/>
</dbReference>
<keyword evidence="2" id="KW-0238">DNA-binding</keyword>
<protein>
    <submittedName>
        <fullName evidence="2">DNA-binding Xre family transcriptional regulator</fullName>
    </submittedName>
</protein>
<comment type="caution">
    <text evidence="2">The sequence shown here is derived from an EMBL/GenBank/DDBJ whole genome shotgun (WGS) entry which is preliminary data.</text>
</comment>
<keyword evidence="3" id="KW-1185">Reference proteome</keyword>
<feature type="domain" description="HTH cro/C1-type" evidence="1">
    <location>
        <begin position="15"/>
        <end position="42"/>
    </location>
</feature>
<dbReference type="Proteomes" id="UP001225356">
    <property type="component" value="Unassembled WGS sequence"/>
</dbReference>
<organism evidence="2 3">
    <name type="scientific">Streptosporangium lutulentum</name>
    <dbReference type="NCBI Taxonomy" id="1461250"/>
    <lineage>
        <taxon>Bacteria</taxon>
        <taxon>Bacillati</taxon>
        <taxon>Actinomycetota</taxon>
        <taxon>Actinomycetes</taxon>
        <taxon>Streptosporangiales</taxon>
        <taxon>Streptosporangiaceae</taxon>
        <taxon>Streptosporangium</taxon>
    </lineage>
</organism>
<evidence type="ECO:0000313" key="3">
    <source>
        <dbReference type="Proteomes" id="UP001225356"/>
    </source>
</evidence>
<dbReference type="RefSeq" id="WP_307557879.1">
    <property type="nucleotide sequence ID" value="NZ_JAUSQU010000001.1"/>
</dbReference>
<evidence type="ECO:0000259" key="1">
    <source>
        <dbReference type="Pfam" id="PF13443"/>
    </source>
</evidence>
<accession>A0ABT9QA22</accession>
<dbReference type="EMBL" id="JAUSQU010000001">
    <property type="protein sequence ID" value="MDP9843608.1"/>
    <property type="molecule type" value="Genomic_DNA"/>
</dbReference>
<gene>
    <name evidence="2" type="ORF">J2853_002819</name>
</gene>
<evidence type="ECO:0000313" key="2">
    <source>
        <dbReference type="EMBL" id="MDP9843608.1"/>
    </source>
</evidence>
<reference evidence="2 3" key="1">
    <citation type="submission" date="2023-07" db="EMBL/GenBank/DDBJ databases">
        <title>Sequencing the genomes of 1000 actinobacteria strains.</title>
        <authorList>
            <person name="Klenk H.-P."/>
        </authorList>
    </citation>
    <scope>NUCLEOTIDE SEQUENCE [LARGE SCALE GENOMIC DNA]</scope>
    <source>
        <strain evidence="2 3">DSM 46740</strain>
    </source>
</reference>